<accession>A0A1M5L8Z8</accession>
<protein>
    <submittedName>
        <fullName evidence="1">Uncharacterized protein</fullName>
    </submittedName>
</protein>
<dbReference type="Proteomes" id="UP000189796">
    <property type="component" value="Chromosome I"/>
</dbReference>
<evidence type="ECO:0000313" key="2">
    <source>
        <dbReference type="Proteomes" id="UP000189796"/>
    </source>
</evidence>
<proteinExistence type="predicted"/>
<reference evidence="1 2" key="1">
    <citation type="submission" date="2016-11" db="EMBL/GenBank/DDBJ databases">
        <authorList>
            <person name="Jaros S."/>
            <person name="Januszkiewicz K."/>
            <person name="Wedrychowicz H."/>
        </authorList>
    </citation>
    <scope>NUCLEOTIDE SEQUENCE [LARGE SCALE GENOMIC DNA]</scope>
    <source>
        <strain evidence="1 2">GAS138</strain>
    </source>
</reference>
<dbReference type="EMBL" id="LT670817">
    <property type="protein sequence ID" value="SHG61219.1"/>
    <property type="molecule type" value="Genomic_DNA"/>
</dbReference>
<sequence length="69" mass="7333">MQSFPGVQTGVRQWSVSALTSLLCPAPLRRSLSPVETGNLECLIVALLEGQRTGGLYVGPFKLVLGCLC</sequence>
<dbReference type="AlphaFoldDB" id="A0A1M5L8Z8"/>
<organism evidence="1 2">
    <name type="scientific">Bradyrhizobium erythrophlei</name>
    <dbReference type="NCBI Taxonomy" id="1437360"/>
    <lineage>
        <taxon>Bacteria</taxon>
        <taxon>Pseudomonadati</taxon>
        <taxon>Pseudomonadota</taxon>
        <taxon>Alphaproteobacteria</taxon>
        <taxon>Hyphomicrobiales</taxon>
        <taxon>Nitrobacteraceae</taxon>
        <taxon>Bradyrhizobium</taxon>
    </lineage>
</organism>
<name>A0A1M5L8Z8_9BRAD</name>
<evidence type="ECO:0000313" key="1">
    <source>
        <dbReference type="EMBL" id="SHG61219.1"/>
    </source>
</evidence>
<gene>
    <name evidence="1" type="ORF">SAMN05443248_2136</name>
</gene>